<organism evidence="2 3">
    <name type="scientific">Eiseniibacteriota bacterium</name>
    <dbReference type="NCBI Taxonomy" id="2212470"/>
    <lineage>
        <taxon>Bacteria</taxon>
        <taxon>Candidatus Eiseniibacteriota</taxon>
    </lineage>
</organism>
<comment type="caution">
    <text evidence="2">The sequence shown here is derived from an EMBL/GenBank/DDBJ whole genome shotgun (WGS) entry which is preliminary data.</text>
</comment>
<name>A0A948W5U5_UNCEI</name>
<evidence type="ECO:0000256" key="1">
    <source>
        <dbReference type="SAM" id="SignalP"/>
    </source>
</evidence>
<proteinExistence type="predicted"/>
<dbReference type="EMBL" id="JAHJDP010000031">
    <property type="protein sequence ID" value="MBU2690400.1"/>
    <property type="molecule type" value="Genomic_DNA"/>
</dbReference>
<feature type="signal peptide" evidence="1">
    <location>
        <begin position="1"/>
        <end position="22"/>
    </location>
</feature>
<dbReference type="Proteomes" id="UP000777784">
    <property type="component" value="Unassembled WGS sequence"/>
</dbReference>
<evidence type="ECO:0000313" key="2">
    <source>
        <dbReference type="EMBL" id="MBU2690400.1"/>
    </source>
</evidence>
<dbReference type="AlphaFoldDB" id="A0A948W5U5"/>
<sequence length="241" mass="26804">MKAAIPILFLSMLIPAALTMEAAGDALDLGFSTNTILIESETGRDCELPFEYLINDDGSFENGYAWSHDGALEPYYGAWAESFPQGWVRSLAFWFTQTGDWAGQSLDAYIWEYDAGNPGNVRCLIPDQIIDMPAYWPTFSAHEVEVNCDTGDLHFAGFWGNWPDEQNGWFLAADEDGPGVGDPRTNISPLATEWPQGWHHPNILPPFEECKNLGIHECWVAGVHPTAANQATWGSIKSLYR</sequence>
<protein>
    <submittedName>
        <fullName evidence="2">Uncharacterized protein</fullName>
    </submittedName>
</protein>
<gene>
    <name evidence="2" type="ORF">KJ970_05685</name>
</gene>
<evidence type="ECO:0000313" key="3">
    <source>
        <dbReference type="Proteomes" id="UP000777784"/>
    </source>
</evidence>
<accession>A0A948W5U5</accession>
<reference evidence="2" key="1">
    <citation type="submission" date="2021-05" db="EMBL/GenBank/DDBJ databases">
        <title>Energy efficiency and biological interactions define the core microbiome of deep oligotrophic groundwater.</title>
        <authorList>
            <person name="Mehrshad M."/>
            <person name="Lopez-Fernandez M."/>
            <person name="Bell E."/>
            <person name="Bernier-Latmani R."/>
            <person name="Bertilsson S."/>
            <person name="Dopson M."/>
        </authorList>
    </citation>
    <scope>NUCLEOTIDE SEQUENCE</scope>
    <source>
        <strain evidence="2">Modern_marine.mb.64</strain>
    </source>
</reference>
<keyword evidence="1" id="KW-0732">Signal</keyword>
<feature type="chain" id="PRO_5037047639" evidence="1">
    <location>
        <begin position="23"/>
        <end position="241"/>
    </location>
</feature>